<evidence type="ECO:0000256" key="1">
    <source>
        <dbReference type="ARBA" id="ARBA00022553"/>
    </source>
</evidence>
<dbReference type="Gene3D" id="3.40.50.2300">
    <property type="match status" value="1"/>
</dbReference>
<dbReference type="InterPro" id="IPR036388">
    <property type="entry name" value="WH-like_DNA-bd_sf"/>
</dbReference>
<dbReference type="InterPro" id="IPR011006">
    <property type="entry name" value="CheY-like_superfamily"/>
</dbReference>
<dbReference type="GO" id="GO:0000976">
    <property type="term" value="F:transcription cis-regulatory region binding"/>
    <property type="evidence" value="ECO:0007669"/>
    <property type="project" value="TreeGrafter"/>
</dbReference>
<keyword evidence="2" id="KW-0902">Two-component regulatory system</keyword>
<evidence type="ECO:0000259" key="6">
    <source>
        <dbReference type="PROSITE" id="PS50110"/>
    </source>
</evidence>
<evidence type="ECO:0000256" key="2">
    <source>
        <dbReference type="ARBA" id="ARBA00023012"/>
    </source>
</evidence>
<dbReference type="PANTHER" id="PTHR48111:SF40">
    <property type="entry name" value="PHOSPHATE REGULON TRANSCRIPTIONAL REGULATORY PROTEIN PHOB"/>
    <property type="match status" value="1"/>
</dbReference>
<dbReference type="SMART" id="SM00448">
    <property type="entry name" value="REC"/>
    <property type="match status" value="1"/>
</dbReference>
<dbReference type="EMBL" id="LHPH01000004">
    <property type="protein sequence ID" value="KPH64665.1"/>
    <property type="molecule type" value="Genomic_DNA"/>
</dbReference>
<dbReference type="PANTHER" id="PTHR48111">
    <property type="entry name" value="REGULATOR OF RPOS"/>
    <property type="match status" value="1"/>
</dbReference>
<dbReference type="GO" id="GO:0005829">
    <property type="term" value="C:cytosol"/>
    <property type="evidence" value="ECO:0007669"/>
    <property type="project" value="TreeGrafter"/>
</dbReference>
<evidence type="ECO:0000256" key="4">
    <source>
        <dbReference type="PROSITE-ProRule" id="PRU00169"/>
    </source>
</evidence>
<dbReference type="InterPro" id="IPR001789">
    <property type="entry name" value="Sig_transdc_resp-reg_receiver"/>
</dbReference>
<dbReference type="CDD" id="cd17574">
    <property type="entry name" value="REC_OmpR"/>
    <property type="match status" value="1"/>
</dbReference>
<dbReference type="SUPFAM" id="SSF52172">
    <property type="entry name" value="CheY-like"/>
    <property type="match status" value="1"/>
</dbReference>
<accession>A0A0N1EZK4</accession>
<evidence type="ECO:0000313" key="8">
    <source>
        <dbReference type="EMBL" id="KPH64665.1"/>
    </source>
</evidence>
<organism evidence="8 9">
    <name type="scientific">Pseudoalteromonas porphyrae</name>
    <dbReference type="NCBI Taxonomy" id="187330"/>
    <lineage>
        <taxon>Bacteria</taxon>
        <taxon>Pseudomonadati</taxon>
        <taxon>Pseudomonadota</taxon>
        <taxon>Gammaproteobacteria</taxon>
        <taxon>Alteromonadales</taxon>
        <taxon>Pseudoalteromonadaceae</taxon>
        <taxon>Pseudoalteromonas</taxon>
    </lineage>
</organism>
<dbReference type="AlphaFoldDB" id="A0A0N1EZK4"/>
<keyword evidence="1 4" id="KW-0597">Phosphoprotein</keyword>
<proteinExistence type="predicted"/>
<evidence type="ECO:0000259" key="7">
    <source>
        <dbReference type="PROSITE" id="PS51755"/>
    </source>
</evidence>
<sequence length="233" mass="26332">MNIKPTLLIIEDEPSILRGLTDLFVFHGFDVESEMDGKKGLSRALEKQHSCILLDVMLPSMNGFEICNAIRVQSQVQPILMLTAKNTEADIINGLTLGADDYLAKPFSTSELVLRVTALIRRSGLSSNNNKLNIGKHVSICMQKLTGTSHKQAVRYTRREVNILTYLNQQKAPVSRDELLREVWGYKSTDCLDTRTVDIHIAKIRKKIERAPKTPEYLVTLRGEGYQLFSRQS</sequence>
<dbReference type="GO" id="GO:0000156">
    <property type="term" value="F:phosphorelay response regulator activity"/>
    <property type="evidence" value="ECO:0007669"/>
    <property type="project" value="TreeGrafter"/>
</dbReference>
<evidence type="ECO:0000256" key="5">
    <source>
        <dbReference type="PROSITE-ProRule" id="PRU01091"/>
    </source>
</evidence>
<dbReference type="PROSITE" id="PS51755">
    <property type="entry name" value="OMPR_PHOB"/>
    <property type="match status" value="1"/>
</dbReference>
<dbReference type="GO" id="GO:0032993">
    <property type="term" value="C:protein-DNA complex"/>
    <property type="evidence" value="ECO:0007669"/>
    <property type="project" value="TreeGrafter"/>
</dbReference>
<name>A0A0N1EZK4_9GAMM</name>
<evidence type="ECO:0000313" key="9">
    <source>
        <dbReference type="Proteomes" id="UP000037848"/>
    </source>
</evidence>
<dbReference type="InterPro" id="IPR039420">
    <property type="entry name" value="WalR-like"/>
</dbReference>
<comment type="caution">
    <text evidence="8">The sequence shown here is derived from an EMBL/GenBank/DDBJ whole genome shotgun (WGS) entry which is preliminary data.</text>
</comment>
<evidence type="ECO:0000256" key="3">
    <source>
        <dbReference type="ARBA" id="ARBA00023125"/>
    </source>
</evidence>
<dbReference type="PROSITE" id="PS50110">
    <property type="entry name" value="RESPONSE_REGULATORY"/>
    <property type="match status" value="1"/>
</dbReference>
<dbReference type="CDD" id="cd00383">
    <property type="entry name" value="trans_reg_C"/>
    <property type="match status" value="1"/>
</dbReference>
<dbReference type="PATRIC" id="fig|187330.3.peg.2802"/>
<protein>
    <submittedName>
        <fullName evidence="8">Response regulator</fullName>
    </submittedName>
</protein>
<dbReference type="STRING" id="187330.AMS58_10975"/>
<keyword evidence="9" id="KW-1185">Reference proteome</keyword>
<dbReference type="InterPro" id="IPR001867">
    <property type="entry name" value="OmpR/PhoB-type_DNA-bd"/>
</dbReference>
<dbReference type="Gene3D" id="6.10.250.690">
    <property type="match status" value="1"/>
</dbReference>
<dbReference type="InterPro" id="IPR016032">
    <property type="entry name" value="Sig_transdc_resp-reg_C-effctor"/>
</dbReference>
<feature type="DNA-binding region" description="OmpR/PhoB-type" evidence="5">
    <location>
        <begin position="129"/>
        <end position="230"/>
    </location>
</feature>
<dbReference type="SMART" id="SM00862">
    <property type="entry name" value="Trans_reg_C"/>
    <property type="match status" value="1"/>
</dbReference>
<feature type="modified residue" description="4-aspartylphosphate" evidence="4">
    <location>
        <position position="55"/>
    </location>
</feature>
<dbReference type="Proteomes" id="UP000037848">
    <property type="component" value="Unassembled WGS sequence"/>
</dbReference>
<dbReference type="OrthoDB" id="9802426at2"/>
<dbReference type="GO" id="GO:0006355">
    <property type="term" value="P:regulation of DNA-templated transcription"/>
    <property type="evidence" value="ECO:0007669"/>
    <property type="project" value="InterPro"/>
</dbReference>
<dbReference type="SUPFAM" id="SSF46894">
    <property type="entry name" value="C-terminal effector domain of the bipartite response regulators"/>
    <property type="match status" value="1"/>
</dbReference>
<reference evidence="8 9" key="1">
    <citation type="submission" date="2015-08" db="EMBL/GenBank/DDBJ databases">
        <title>Draft Genome Sequence of Pseudoalteromonas porphyrae UCD-SED14.</title>
        <authorList>
            <person name="Coil D.A."/>
            <person name="Jospin G."/>
            <person name="Lee R.D."/>
            <person name="Eisen J.A."/>
        </authorList>
    </citation>
    <scope>NUCLEOTIDE SEQUENCE [LARGE SCALE GENOMIC DNA]</scope>
    <source>
        <strain evidence="8 9">UCD-SED14</strain>
    </source>
</reference>
<feature type="domain" description="OmpR/PhoB-type" evidence="7">
    <location>
        <begin position="129"/>
        <end position="230"/>
    </location>
</feature>
<keyword evidence="3 5" id="KW-0238">DNA-binding</keyword>
<dbReference type="Pfam" id="PF00486">
    <property type="entry name" value="Trans_reg_C"/>
    <property type="match status" value="1"/>
</dbReference>
<gene>
    <name evidence="8" type="ORF">ADS77_05185</name>
</gene>
<dbReference type="Pfam" id="PF00072">
    <property type="entry name" value="Response_reg"/>
    <property type="match status" value="1"/>
</dbReference>
<feature type="domain" description="Response regulatory" evidence="6">
    <location>
        <begin position="6"/>
        <end position="120"/>
    </location>
</feature>
<dbReference type="RefSeq" id="WP_054453275.1">
    <property type="nucleotide sequence ID" value="NZ_LHPH01000004.1"/>
</dbReference>
<dbReference type="Gene3D" id="1.10.10.10">
    <property type="entry name" value="Winged helix-like DNA-binding domain superfamily/Winged helix DNA-binding domain"/>
    <property type="match status" value="1"/>
</dbReference>